<dbReference type="GO" id="GO:0005525">
    <property type="term" value="F:GTP binding"/>
    <property type="evidence" value="ECO:0007669"/>
    <property type="project" value="InterPro"/>
</dbReference>
<dbReference type="CDD" id="cd00882">
    <property type="entry name" value="Ras_like_GTPase"/>
    <property type="match status" value="1"/>
</dbReference>
<dbReference type="InterPro" id="IPR027417">
    <property type="entry name" value="P-loop_NTPase"/>
</dbReference>
<dbReference type="AlphaFoldDB" id="A0A078M7V6"/>
<dbReference type="HOGENOM" id="CLU_1400988_0_0_9"/>
<reference evidence="2" key="1">
    <citation type="submission" date="2014-07" db="EMBL/GenBank/DDBJ databases">
        <authorList>
            <person name="Urmite Genomes Urmite Genomes"/>
        </authorList>
    </citation>
    <scope>NUCLEOTIDE SEQUENCE</scope>
    <source>
        <strain evidence="2">13S34_air</strain>
    </source>
</reference>
<dbReference type="Pfam" id="PF01926">
    <property type="entry name" value="MMR_HSR1"/>
    <property type="match status" value="1"/>
</dbReference>
<dbReference type="InterPro" id="IPR006073">
    <property type="entry name" value="GTP-bd"/>
</dbReference>
<accession>A0A078M7V6</accession>
<evidence type="ECO:0000313" key="2">
    <source>
        <dbReference type="EMBL" id="CEA00731.1"/>
    </source>
</evidence>
<evidence type="ECO:0000259" key="1">
    <source>
        <dbReference type="Pfam" id="PF01926"/>
    </source>
</evidence>
<organism evidence="2">
    <name type="scientific">Metalysinibacillus saudimassiliensis</name>
    <dbReference type="NCBI Taxonomy" id="1461583"/>
    <lineage>
        <taxon>Bacteria</taxon>
        <taxon>Bacillati</taxon>
        <taxon>Bacillota</taxon>
        <taxon>Bacilli</taxon>
        <taxon>Bacillales</taxon>
        <taxon>Caryophanaceae</taxon>
        <taxon>Metalysinibacillus</taxon>
    </lineage>
</organism>
<dbReference type="SUPFAM" id="SSF52540">
    <property type="entry name" value="P-loop containing nucleoside triphosphate hydrolases"/>
    <property type="match status" value="1"/>
</dbReference>
<sequence>MAKQQHFHIVVLGQTGVGKSELINYLTNEPLRATGAGLPVTEKGFHATDTKIADMVVTITDAWGIEQGRLAEWQKSFNKFQKNHSIDLVVYCIDASTARVQATDQHLITEMTQTLPVIAVLTKANTLTQQQIYDMAQLIPCRTIAVNSKAERYFDGTASTSFGRERVIDAIRTYYQAPTQQRRFLGGIRFGKNK</sequence>
<feature type="domain" description="G" evidence="1">
    <location>
        <begin position="9"/>
        <end position="123"/>
    </location>
</feature>
<protein>
    <submittedName>
        <fullName evidence="2">GTPase Era</fullName>
    </submittedName>
</protein>
<dbReference type="EMBL" id="LN483073">
    <property type="protein sequence ID" value="CEA00731.1"/>
    <property type="molecule type" value="Genomic_DNA"/>
</dbReference>
<dbReference type="Gene3D" id="3.40.50.300">
    <property type="entry name" value="P-loop containing nucleotide triphosphate hydrolases"/>
    <property type="match status" value="1"/>
</dbReference>
<name>A0A078M7V6_9BACL</name>
<dbReference type="PATRIC" id="fig|1461583.4.peg.687"/>
<gene>
    <name evidence="2" type="primary">era_3</name>
    <name evidence="2" type="ORF">BN1050_00715</name>
</gene>
<proteinExistence type="predicted"/>